<sequence>MIQKIKHKGLKALFESGVSSGVDAQHIVRLRKILALLETSETMEDMDLPGLELHPLKGNRKGDWAVKISGNRRITFKIQIRSGKMDFRDKIAEYGYFVFCNRCDRQLIHIRWLFYQRYICQNIIRRYIHV</sequence>
<dbReference type="InterPro" id="IPR035093">
    <property type="entry name" value="RelE/ParE_toxin_dom_sf"/>
</dbReference>
<organism evidence="1">
    <name type="scientific">uncultured Desulfobacterium sp</name>
    <dbReference type="NCBI Taxonomy" id="201089"/>
    <lineage>
        <taxon>Bacteria</taxon>
        <taxon>Pseudomonadati</taxon>
        <taxon>Thermodesulfobacteriota</taxon>
        <taxon>Desulfobacteria</taxon>
        <taxon>Desulfobacterales</taxon>
        <taxon>Desulfobacteriaceae</taxon>
        <taxon>Desulfobacterium</taxon>
        <taxon>environmental samples</taxon>
    </lineage>
</organism>
<reference evidence="1" key="1">
    <citation type="journal article" date="2011" name="Environ. Microbiol.">
        <title>Genomic insights into the metabolic potential of the polycyclic aromatic hydrocarbon degrading sulfate-reducing Deltaproteobacterium N47.</title>
        <authorList>
            <person name="Bergmann F."/>
            <person name="Selesi D."/>
            <person name="Weinmaier T."/>
            <person name="Tischler P."/>
            <person name="Rattei T."/>
            <person name="Meckenstock R.U."/>
        </authorList>
    </citation>
    <scope>NUCLEOTIDE SEQUENCE</scope>
</reference>
<dbReference type="InterPro" id="IPR007711">
    <property type="entry name" value="HigB-1"/>
</dbReference>
<dbReference type="EMBL" id="FR695877">
    <property type="protein sequence ID" value="CBX30807.1"/>
    <property type="molecule type" value="Genomic_DNA"/>
</dbReference>
<proteinExistence type="predicted"/>
<dbReference type="Pfam" id="PF05015">
    <property type="entry name" value="HigB-like_toxin"/>
    <property type="match status" value="1"/>
</dbReference>
<protein>
    <submittedName>
        <fullName evidence="1">Uncharacterized protein</fullName>
    </submittedName>
</protein>
<evidence type="ECO:0000313" key="1">
    <source>
        <dbReference type="EMBL" id="CBX30807.1"/>
    </source>
</evidence>
<dbReference type="Gene3D" id="3.30.2310.20">
    <property type="entry name" value="RelE-like"/>
    <property type="match status" value="1"/>
</dbReference>
<dbReference type="AlphaFoldDB" id="E1YL24"/>
<gene>
    <name evidence="1" type="ORF">N47_E43190</name>
</gene>
<name>E1YL24_9BACT</name>
<dbReference type="SUPFAM" id="SSF143011">
    <property type="entry name" value="RelE-like"/>
    <property type="match status" value="1"/>
</dbReference>
<accession>E1YL24</accession>